<reference evidence="2 3" key="1">
    <citation type="submission" date="2020-01" db="EMBL/GenBank/DDBJ databases">
        <title>Identification and distribution of gene clusters putatively required for synthesis of sphingolipid metabolism inhibitors in phylogenetically diverse species of the filamentous fungus Fusarium.</title>
        <authorList>
            <person name="Kim H.-S."/>
            <person name="Busman M."/>
            <person name="Brown D.W."/>
            <person name="Divon H."/>
            <person name="Uhlig S."/>
            <person name="Proctor R.H."/>
        </authorList>
    </citation>
    <scope>NUCLEOTIDE SEQUENCE [LARGE SCALE GENOMIC DNA]</scope>
    <source>
        <strain evidence="2 3">NRRL 20459</strain>
    </source>
</reference>
<feature type="chain" id="PRO_5034225600" evidence="1">
    <location>
        <begin position="19"/>
        <end position="94"/>
    </location>
</feature>
<evidence type="ECO:0000313" key="3">
    <source>
        <dbReference type="Proteomes" id="UP000554235"/>
    </source>
</evidence>
<dbReference type="Proteomes" id="UP000554235">
    <property type="component" value="Unassembled WGS sequence"/>
</dbReference>
<keyword evidence="1" id="KW-0732">Signal</keyword>
<evidence type="ECO:0000313" key="2">
    <source>
        <dbReference type="EMBL" id="KAF4468325.1"/>
    </source>
</evidence>
<sequence length="94" mass="10024">MIAQNLFAVVALAATGLATNLHVNVGCIKVGGTHEVCASDDPYPINGDSAQITCKLDANPTLVLVTWPQEYGDIYWTADDCMVDARGWTLKCAP</sequence>
<protein>
    <submittedName>
        <fullName evidence="2">dUTPase</fullName>
    </submittedName>
</protein>
<accession>A0A8H4LET3</accession>
<dbReference type="EMBL" id="JAADYS010000632">
    <property type="protein sequence ID" value="KAF4468325.1"/>
    <property type="molecule type" value="Genomic_DNA"/>
</dbReference>
<dbReference type="AlphaFoldDB" id="A0A8H4LET3"/>
<evidence type="ECO:0000256" key="1">
    <source>
        <dbReference type="SAM" id="SignalP"/>
    </source>
</evidence>
<feature type="signal peptide" evidence="1">
    <location>
        <begin position="1"/>
        <end position="18"/>
    </location>
</feature>
<name>A0A8H4LET3_9HYPO</name>
<keyword evidence="3" id="KW-1185">Reference proteome</keyword>
<comment type="caution">
    <text evidence="2">The sequence shown here is derived from an EMBL/GenBank/DDBJ whole genome shotgun (WGS) entry which is preliminary data.</text>
</comment>
<proteinExistence type="predicted"/>
<gene>
    <name evidence="2" type="ORF">FALBO_4778</name>
</gene>
<dbReference type="OrthoDB" id="3257981at2759"/>
<organism evidence="2 3">
    <name type="scientific">Fusarium albosuccineum</name>
    <dbReference type="NCBI Taxonomy" id="1237068"/>
    <lineage>
        <taxon>Eukaryota</taxon>
        <taxon>Fungi</taxon>
        <taxon>Dikarya</taxon>
        <taxon>Ascomycota</taxon>
        <taxon>Pezizomycotina</taxon>
        <taxon>Sordariomycetes</taxon>
        <taxon>Hypocreomycetidae</taxon>
        <taxon>Hypocreales</taxon>
        <taxon>Nectriaceae</taxon>
        <taxon>Fusarium</taxon>
        <taxon>Fusarium decemcellulare species complex</taxon>
    </lineage>
</organism>